<dbReference type="PROSITE" id="PS50937">
    <property type="entry name" value="HTH_MERR_2"/>
    <property type="match status" value="1"/>
</dbReference>
<reference evidence="6 7" key="1">
    <citation type="submission" date="2016-10" db="EMBL/GenBank/DDBJ databases">
        <authorList>
            <person name="de Groot N.N."/>
        </authorList>
    </citation>
    <scope>NUCLEOTIDE SEQUENCE [LARGE SCALE GENOMIC DNA]</scope>
    <source>
        <strain evidence="6 7">DSM 17862</strain>
    </source>
</reference>
<keyword evidence="4" id="KW-0175">Coiled coil</keyword>
<organism evidence="6 7">
    <name type="scientific">Paracoccus homiensis</name>
    <dbReference type="NCBI Taxonomy" id="364199"/>
    <lineage>
        <taxon>Bacteria</taxon>
        <taxon>Pseudomonadati</taxon>
        <taxon>Pseudomonadota</taxon>
        <taxon>Alphaproteobacteria</taxon>
        <taxon>Rhodobacterales</taxon>
        <taxon>Paracoccaceae</taxon>
        <taxon>Paracoccus</taxon>
    </lineage>
</organism>
<name>A0A1I0HCJ5_9RHOB</name>
<dbReference type="GO" id="GO:0003700">
    <property type="term" value="F:DNA-binding transcription factor activity"/>
    <property type="evidence" value="ECO:0007669"/>
    <property type="project" value="InterPro"/>
</dbReference>
<keyword evidence="1" id="KW-0805">Transcription regulation</keyword>
<dbReference type="OrthoDB" id="9802944at2"/>
<dbReference type="InterPro" id="IPR047057">
    <property type="entry name" value="MerR_fam"/>
</dbReference>
<dbReference type="Proteomes" id="UP000199180">
    <property type="component" value="Unassembled WGS sequence"/>
</dbReference>
<dbReference type="Pfam" id="PF00376">
    <property type="entry name" value="MerR"/>
    <property type="match status" value="1"/>
</dbReference>
<dbReference type="InterPro" id="IPR015358">
    <property type="entry name" value="Tscrpt_reg_MerR_DNA-bd"/>
</dbReference>
<evidence type="ECO:0000256" key="1">
    <source>
        <dbReference type="ARBA" id="ARBA00023015"/>
    </source>
</evidence>
<keyword evidence="7" id="KW-1185">Reference proteome</keyword>
<dbReference type="SUPFAM" id="SSF46955">
    <property type="entry name" value="Putative DNA-binding domain"/>
    <property type="match status" value="1"/>
</dbReference>
<evidence type="ECO:0000256" key="4">
    <source>
        <dbReference type="SAM" id="Coils"/>
    </source>
</evidence>
<gene>
    <name evidence="6" type="ORF">SAMN04489858_11095</name>
</gene>
<dbReference type="STRING" id="364199.SAMN04489858_11095"/>
<sequence length="130" mass="14609">MNIKQVAEQAGLPAKTIRYYEDIGLIAPDRGPNGYRSFGPRDVQRLAFLARARNLGFSLDECRRLMGLYCDDTRTSREVRDMANAHLAELREKIAQLREMESQLQTLVAACRGDDDPDCAILNDLARPPG</sequence>
<dbReference type="InterPro" id="IPR009061">
    <property type="entry name" value="DNA-bd_dom_put_sf"/>
</dbReference>
<dbReference type="EMBL" id="FOHO01000010">
    <property type="protein sequence ID" value="SET80596.1"/>
    <property type="molecule type" value="Genomic_DNA"/>
</dbReference>
<dbReference type="GO" id="GO:0003677">
    <property type="term" value="F:DNA binding"/>
    <property type="evidence" value="ECO:0007669"/>
    <property type="project" value="UniProtKB-KW"/>
</dbReference>
<evidence type="ECO:0000256" key="3">
    <source>
        <dbReference type="ARBA" id="ARBA00023163"/>
    </source>
</evidence>
<protein>
    <submittedName>
        <fullName evidence="6">Cu(I)-responsive transcriptional regulator</fullName>
    </submittedName>
</protein>
<proteinExistence type="predicted"/>
<dbReference type="Gene3D" id="1.10.1660.10">
    <property type="match status" value="1"/>
</dbReference>
<evidence type="ECO:0000313" key="7">
    <source>
        <dbReference type="Proteomes" id="UP000199180"/>
    </source>
</evidence>
<evidence type="ECO:0000259" key="5">
    <source>
        <dbReference type="PROSITE" id="PS50937"/>
    </source>
</evidence>
<evidence type="ECO:0000256" key="2">
    <source>
        <dbReference type="ARBA" id="ARBA00023125"/>
    </source>
</evidence>
<dbReference type="SMART" id="SM00422">
    <property type="entry name" value="HTH_MERR"/>
    <property type="match status" value="1"/>
</dbReference>
<accession>A0A1I0HCJ5</accession>
<dbReference type="PANTHER" id="PTHR30204:SF94">
    <property type="entry name" value="HEAVY METAL-DEPENDENT TRANSCRIPTIONAL REGULATOR HI_0293-RELATED"/>
    <property type="match status" value="1"/>
</dbReference>
<dbReference type="AlphaFoldDB" id="A0A1I0HCJ5"/>
<dbReference type="PANTHER" id="PTHR30204">
    <property type="entry name" value="REDOX-CYCLING DRUG-SENSING TRANSCRIPTIONAL ACTIVATOR SOXR"/>
    <property type="match status" value="1"/>
</dbReference>
<feature type="coiled-coil region" evidence="4">
    <location>
        <begin position="80"/>
        <end position="110"/>
    </location>
</feature>
<dbReference type="Pfam" id="PF09278">
    <property type="entry name" value="MerR-DNA-bind"/>
    <property type="match status" value="1"/>
</dbReference>
<dbReference type="InterPro" id="IPR000551">
    <property type="entry name" value="MerR-type_HTH_dom"/>
</dbReference>
<keyword evidence="3" id="KW-0804">Transcription</keyword>
<dbReference type="RefSeq" id="WP_090736092.1">
    <property type="nucleotide sequence ID" value="NZ_FOHO01000010.1"/>
</dbReference>
<dbReference type="PRINTS" id="PR00040">
    <property type="entry name" value="HTHMERR"/>
</dbReference>
<keyword evidence="2" id="KW-0238">DNA-binding</keyword>
<feature type="domain" description="HTH merR-type" evidence="5">
    <location>
        <begin position="1"/>
        <end position="68"/>
    </location>
</feature>
<evidence type="ECO:0000313" key="6">
    <source>
        <dbReference type="EMBL" id="SET80596.1"/>
    </source>
</evidence>